<keyword evidence="15" id="KW-0917">Virion maturation</keyword>
<dbReference type="GO" id="GO:0006508">
    <property type="term" value="P:proteolysis"/>
    <property type="evidence" value="ECO:0007669"/>
    <property type="project" value="UniProtKB-KW"/>
</dbReference>
<feature type="domain" description="Integrase catalytic" evidence="19">
    <location>
        <begin position="292"/>
        <end position="466"/>
    </location>
</feature>
<accession>A0A4C1V5C0</accession>
<dbReference type="GO" id="GO:0005524">
    <property type="term" value="F:ATP binding"/>
    <property type="evidence" value="ECO:0007669"/>
    <property type="project" value="UniProtKB-KW"/>
</dbReference>
<organism evidence="20 21">
    <name type="scientific">Eumeta variegata</name>
    <name type="common">Bagworm moth</name>
    <name type="synonym">Eumeta japonica</name>
    <dbReference type="NCBI Taxonomy" id="151549"/>
    <lineage>
        <taxon>Eukaryota</taxon>
        <taxon>Metazoa</taxon>
        <taxon>Ecdysozoa</taxon>
        <taxon>Arthropoda</taxon>
        <taxon>Hexapoda</taxon>
        <taxon>Insecta</taxon>
        <taxon>Pterygota</taxon>
        <taxon>Neoptera</taxon>
        <taxon>Endopterygota</taxon>
        <taxon>Lepidoptera</taxon>
        <taxon>Glossata</taxon>
        <taxon>Ditrysia</taxon>
        <taxon>Tineoidea</taxon>
        <taxon>Psychidae</taxon>
        <taxon>Oiketicinae</taxon>
        <taxon>Eumeta</taxon>
    </lineage>
</organism>
<dbReference type="GO" id="GO:0004519">
    <property type="term" value="F:endonuclease activity"/>
    <property type="evidence" value="ECO:0007669"/>
    <property type="project" value="UniProtKB-KW"/>
</dbReference>
<evidence type="ECO:0000256" key="2">
    <source>
        <dbReference type="ARBA" id="ARBA00022612"/>
    </source>
</evidence>
<dbReference type="SUPFAM" id="SSF53098">
    <property type="entry name" value="Ribonuclease H-like"/>
    <property type="match status" value="1"/>
</dbReference>
<evidence type="ECO:0000259" key="19">
    <source>
        <dbReference type="PROSITE" id="PS50994"/>
    </source>
</evidence>
<dbReference type="Gene3D" id="3.30.420.10">
    <property type="entry name" value="Ribonuclease H-like superfamily/Ribonuclease H"/>
    <property type="match status" value="1"/>
</dbReference>
<dbReference type="Pfam" id="PF13976">
    <property type="entry name" value="gag_pre-integrs"/>
    <property type="match status" value="1"/>
</dbReference>
<evidence type="ECO:0000256" key="14">
    <source>
        <dbReference type="ARBA" id="ARBA00022932"/>
    </source>
</evidence>
<dbReference type="Pfam" id="PF07727">
    <property type="entry name" value="RVT_2"/>
    <property type="match status" value="1"/>
</dbReference>
<feature type="compositionally biased region" description="Low complexity" evidence="18">
    <location>
        <begin position="46"/>
        <end position="57"/>
    </location>
</feature>
<keyword evidence="10" id="KW-0067">ATP-binding</keyword>
<evidence type="ECO:0000256" key="4">
    <source>
        <dbReference type="ARBA" id="ARBA00022722"/>
    </source>
</evidence>
<feature type="region of interest" description="Disordered" evidence="18">
    <location>
        <begin position="568"/>
        <end position="607"/>
    </location>
</feature>
<dbReference type="InterPro" id="IPR039537">
    <property type="entry name" value="Retrotran_Ty1/copia-like"/>
</dbReference>
<evidence type="ECO:0000256" key="8">
    <source>
        <dbReference type="ARBA" id="ARBA00022759"/>
    </source>
</evidence>
<dbReference type="PANTHER" id="PTHR42648:SF11">
    <property type="entry name" value="TRANSPOSON TY4-P GAG-POL POLYPROTEIN"/>
    <property type="match status" value="1"/>
</dbReference>
<dbReference type="Pfam" id="PF25597">
    <property type="entry name" value="SH3_retrovirus"/>
    <property type="match status" value="1"/>
</dbReference>
<keyword evidence="14" id="KW-0239">DNA-directed DNA polymerase</keyword>
<feature type="compositionally biased region" description="Acidic residues" evidence="18">
    <location>
        <begin position="571"/>
        <end position="583"/>
    </location>
</feature>
<dbReference type="GO" id="GO:0003887">
    <property type="term" value="F:DNA-directed DNA polymerase activity"/>
    <property type="evidence" value="ECO:0007669"/>
    <property type="project" value="UniProtKB-KW"/>
</dbReference>
<comment type="caution">
    <text evidence="20">The sequence shown here is derived from an EMBL/GenBank/DDBJ whole genome shotgun (WGS) entry which is preliminary data.</text>
</comment>
<dbReference type="InterPro" id="IPR012337">
    <property type="entry name" value="RNaseH-like_sf"/>
</dbReference>
<dbReference type="InterPro" id="IPR001584">
    <property type="entry name" value="Integrase_cat-core"/>
</dbReference>
<gene>
    <name evidence="20" type="ORF">EVAR_24933_1</name>
</gene>
<keyword evidence="8" id="KW-0255">Endonuclease</keyword>
<dbReference type="PANTHER" id="PTHR42648">
    <property type="entry name" value="TRANSPOSASE, PUTATIVE-RELATED"/>
    <property type="match status" value="1"/>
</dbReference>
<keyword evidence="5" id="KW-0479">Metal-binding</keyword>
<dbReference type="EMBL" id="BGZK01000282">
    <property type="protein sequence ID" value="GBP34018.1"/>
    <property type="molecule type" value="Genomic_DNA"/>
</dbReference>
<keyword evidence="7" id="KW-0064">Aspartyl protease</keyword>
<dbReference type="InterPro" id="IPR054722">
    <property type="entry name" value="PolX-like_BBD"/>
</dbReference>
<evidence type="ECO:0000256" key="5">
    <source>
        <dbReference type="ARBA" id="ARBA00022723"/>
    </source>
</evidence>
<evidence type="ECO:0000313" key="21">
    <source>
        <dbReference type="Proteomes" id="UP000299102"/>
    </source>
</evidence>
<dbReference type="AlphaFoldDB" id="A0A4C1V5C0"/>
<keyword evidence="16" id="KW-0233">DNA recombination</keyword>
<protein>
    <submittedName>
        <fullName evidence="20">Retrovirus-related Pol polyprotein from transposon TNT 1-94</fullName>
    </submittedName>
</protein>
<comment type="function">
    <text evidence="1">The aspartyl protease (PR) mediates the proteolytic cleavages of the Gag and Gag-Pol polyproteins after assembly of the VLP.</text>
</comment>
<evidence type="ECO:0000256" key="13">
    <source>
        <dbReference type="ARBA" id="ARBA00022918"/>
    </source>
</evidence>
<feature type="region of interest" description="Disordered" evidence="18">
    <location>
        <begin position="35"/>
        <end position="57"/>
    </location>
</feature>
<evidence type="ECO:0000256" key="3">
    <source>
        <dbReference type="ARBA" id="ARBA00022670"/>
    </source>
</evidence>
<dbReference type="InterPro" id="IPR013103">
    <property type="entry name" value="RVT_2"/>
</dbReference>
<dbReference type="Pfam" id="PF00665">
    <property type="entry name" value="rve"/>
    <property type="match status" value="1"/>
</dbReference>
<dbReference type="GO" id="GO:0006310">
    <property type="term" value="P:DNA recombination"/>
    <property type="evidence" value="ECO:0007669"/>
    <property type="project" value="UniProtKB-KW"/>
</dbReference>
<keyword evidence="21" id="KW-1185">Reference proteome</keyword>
<reference evidence="20 21" key="1">
    <citation type="journal article" date="2019" name="Commun. Biol.">
        <title>The bagworm genome reveals a unique fibroin gene that provides high tensile strength.</title>
        <authorList>
            <person name="Kono N."/>
            <person name="Nakamura H."/>
            <person name="Ohtoshi R."/>
            <person name="Tomita M."/>
            <person name="Numata K."/>
            <person name="Arakawa K."/>
        </authorList>
    </citation>
    <scope>NUCLEOTIDE SEQUENCE [LARGE SCALE GENOMIC DNA]</scope>
</reference>
<sequence>MIMAIEHLGINITADAIKIKLMDLEEDNGDVNGAFASYRKKHDGNTGTRSQSSTSTSMSKQKVIKCYKCKQTGPYRNQCRKDYVKDSSNNKSSERKQTNAFSTVFLNSGFSRSDWYIDSGASGHLTANEHWITNVSNNHTVKEIIVANKEKVSVNCSGDVRLTTLTDNCEYDVVVEGVLCVPSLTKNLISVSRLIAKGNKVLFKDDGCQIFNKRSELVATACLLNGVYKLRMPERQLAAVVTSSEIWHRRLGHVNNNYLSKMQEAVEGLLLDREAKISKSSCIVCCEGKPNRLPFPRNGNRSDDLLHIMHTDVCGPFKTVSLGGSRYFILFIDDYSRYTYIYFLKNKNEAFECFQKYKAKVKNKLNRKIKILRSDNGKEFVNKEFDNYLNKAGIVHQKSNPYTPEQNGLAERFNRTVVEKARCLLFDAEMDENFWAEAANTAVYLQNRIVSANLNGTPFEMWNGVKPDISHLKVFGSVMMMHIPKEKRLKWNKKAVKEILVGFPEDVKGYRVYNPSTKDITTSRDVIIMENNKQIESVVQIEENKQSQFIEDSVGDTSYESISETFHDNDETYLPDDSSDDSVENVVSVKRSGSSRQRKQPDRYGHSNMCLESGDIQNVCELSLVEALKAPEKEQWLEAIKDELQCFDDNNAWELTEAPKDSISPILKCKWVLCKKYDSESRVRFRARLVAKGFLQKQGVDYTETFSPVVRHTTLRLLFSLSVQLDLYVTHLDVKTAFLNGNLEENIYMQKPECFDSSDNSKKVLKLNKAIYGLKQASRALNKEVDSCLIENGYKKSKLEPYMYTKNFENIVTIVALYVDDVFIFSNDKKESDSLKEILSNEFQIKDLGQVKQCLG</sequence>
<evidence type="ECO:0000256" key="10">
    <source>
        <dbReference type="ARBA" id="ARBA00022840"/>
    </source>
</evidence>
<keyword evidence="12" id="KW-0229">DNA integration</keyword>
<keyword evidence="17" id="KW-0511">Multifunctional enzyme</keyword>
<keyword evidence="6" id="KW-0547">Nucleotide-binding</keyword>
<keyword evidence="13" id="KW-0695">RNA-directed DNA polymerase</keyword>
<evidence type="ECO:0000256" key="16">
    <source>
        <dbReference type="ARBA" id="ARBA00023172"/>
    </source>
</evidence>
<keyword evidence="14" id="KW-0548">Nucleotidyltransferase</keyword>
<dbReference type="InterPro" id="IPR043502">
    <property type="entry name" value="DNA/RNA_pol_sf"/>
</dbReference>
<proteinExistence type="predicted"/>
<evidence type="ECO:0000256" key="1">
    <source>
        <dbReference type="ARBA" id="ARBA00002180"/>
    </source>
</evidence>
<evidence type="ECO:0000256" key="18">
    <source>
        <dbReference type="SAM" id="MobiDB-lite"/>
    </source>
</evidence>
<keyword evidence="2" id="KW-1188">Viral release from host cell</keyword>
<keyword evidence="9" id="KW-0378">Hydrolase</keyword>
<dbReference type="STRING" id="151549.A0A4C1V5C0"/>
<dbReference type="Pfam" id="PF22936">
    <property type="entry name" value="Pol_BBD"/>
    <property type="match status" value="1"/>
</dbReference>
<evidence type="ECO:0000256" key="11">
    <source>
        <dbReference type="ARBA" id="ARBA00022842"/>
    </source>
</evidence>
<dbReference type="PROSITE" id="PS50994">
    <property type="entry name" value="INTEGRASE"/>
    <property type="match status" value="1"/>
</dbReference>
<dbReference type="SUPFAM" id="SSF56672">
    <property type="entry name" value="DNA/RNA polymerases"/>
    <property type="match status" value="1"/>
</dbReference>
<keyword evidence="11" id="KW-0460">Magnesium</keyword>
<dbReference type="Proteomes" id="UP000299102">
    <property type="component" value="Unassembled WGS sequence"/>
</dbReference>
<evidence type="ECO:0000313" key="20">
    <source>
        <dbReference type="EMBL" id="GBP34018.1"/>
    </source>
</evidence>
<dbReference type="GO" id="GO:0046872">
    <property type="term" value="F:metal ion binding"/>
    <property type="evidence" value="ECO:0007669"/>
    <property type="project" value="UniProtKB-KW"/>
</dbReference>
<dbReference type="GO" id="GO:0004190">
    <property type="term" value="F:aspartic-type endopeptidase activity"/>
    <property type="evidence" value="ECO:0007669"/>
    <property type="project" value="UniProtKB-KW"/>
</dbReference>
<name>A0A4C1V5C0_EUMVA</name>
<dbReference type="GO" id="GO:0003964">
    <property type="term" value="F:RNA-directed DNA polymerase activity"/>
    <property type="evidence" value="ECO:0007669"/>
    <property type="project" value="UniProtKB-KW"/>
</dbReference>
<dbReference type="GO" id="GO:0003676">
    <property type="term" value="F:nucleic acid binding"/>
    <property type="evidence" value="ECO:0007669"/>
    <property type="project" value="InterPro"/>
</dbReference>
<evidence type="ECO:0000256" key="17">
    <source>
        <dbReference type="ARBA" id="ARBA00023268"/>
    </source>
</evidence>
<keyword evidence="3" id="KW-0645">Protease</keyword>
<dbReference type="InterPro" id="IPR036397">
    <property type="entry name" value="RNaseH_sf"/>
</dbReference>
<dbReference type="GO" id="GO:0015074">
    <property type="term" value="P:DNA integration"/>
    <property type="evidence" value="ECO:0007669"/>
    <property type="project" value="UniProtKB-KW"/>
</dbReference>
<keyword evidence="14" id="KW-0808">Transferase</keyword>
<dbReference type="OrthoDB" id="413361at2759"/>
<evidence type="ECO:0000256" key="15">
    <source>
        <dbReference type="ARBA" id="ARBA00023113"/>
    </source>
</evidence>
<evidence type="ECO:0000256" key="9">
    <source>
        <dbReference type="ARBA" id="ARBA00022801"/>
    </source>
</evidence>
<dbReference type="InterPro" id="IPR057670">
    <property type="entry name" value="SH3_retrovirus"/>
</dbReference>
<evidence type="ECO:0000256" key="12">
    <source>
        <dbReference type="ARBA" id="ARBA00022908"/>
    </source>
</evidence>
<dbReference type="GO" id="GO:0042575">
    <property type="term" value="C:DNA polymerase complex"/>
    <property type="evidence" value="ECO:0007669"/>
    <property type="project" value="UniProtKB-ARBA"/>
</dbReference>
<evidence type="ECO:0000256" key="6">
    <source>
        <dbReference type="ARBA" id="ARBA00022741"/>
    </source>
</evidence>
<dbReference type="InterPro" id="IPR025724">
    <property type="entry name" value="GAG-pre-integrase_dom"/>
</dbReference>
<keyword evidence="4" id="KW-0540">Nuclease</keyword>
<evidence type="ECO:0000256" key="7">
    <source>
        <dbReference type="ARBA" id="ARBA00022750"/>
    </source>
</evidence>